<reference evidence="6 7" key="1">
    <citation type="submission" date="2018-11" db="EMBL/GenBank/DDBJ databases">
        <title>The Potential of Streptomyces as Biocontrol Agents against the Tomato grey mould, Botrytis cinerea (Gray mold) Frontiers in Microbiology.</title>
        <authorList>
            <person name="Li D."/>
        </authorList>
    </citation>
    <scope>NUCLEOTIDE SEQUENCE [LARGE SCALE GENOMIC DNA]</scope>
    <source>
        <strain evidence="6 7">NEAU-LD23</strain>
    </source>
</reference>
<keyword evidence="7" id="KW-1185">Reference proteome</keyword>
<evidence type="ECO:0000256" key="1">
    <source>
        <dbReference type="ARBA" id="ARBA00009902"/>
    </source>
</evidence>
<protein>
    <recommendedName>
        <fullName evidence="2">beta-fructofuranosidase</fullName>
        <ecNumber evidence="2">3.2.1.26</ecNumber>
    </recommendedName>
</protein>
<dbReference type="GO" id="GO:0005975">
    <property type="term" value="P:carbohydrate metabolic process"/>
    <property type="evidence" value="ECO:0007669"/>
    <property type="project" value="InterPro"/>
</dbReference>
<keyword evidence="3 6" id="KW-0378">Hydrolase</keyword>
<dbReference type="InterPro" id="IPR051214">
    <property type="entry name" value="GH32_Enzymes"/>
</dbReference>
<dbReference type="InterPro" id="IPR013148">
    <property type="entry name" value="Glyco_hydro_32_N"/>
</dbReference>
<dbReference type="Proteomes" id="UP000275401">
    <property type="component" value="Unassembled WGS sequence"/>
</dbReference>
<feature type="domain" description="Glycosyl hydrolase family 32 N-terminal" evidence="5">
    <location>
        <begin position="18"/>
        <end position="237"/>
    </location>
</feature>
<evidence type="ECO:0000313" key="6">
    <source>
        <dbReference type="EMBL" id="RNG34327.1"/>
    </source>
</evidence>
<gene>
    <name evidence="6" type="ORF">EEJ42_05830</name>
</gene>
<accession>A0A3M8WX37</accession>
<dbReference type="SUPFAM" id="SSF75005">
    <property type="entry name" value="Arabinanase/levansucrase/invertase"/>
    <property type="match status" value="1"/>
</dbReference>
<keyword evidence="4" id="KW-0326">Glycosidase</keyword>
<dbReference type="PANTHER" id="PTHR43101">
    <property type="entry name" value="BETA-FRUCTOSIDASE"/>
    <property type="match status" value="1"/>
</dbReference>
<dbReference type="InterPro" id="IPR001362">
    <property type="entry name" value="Glyco_hydro_32"/>
</dbReference>
<organism evidence="6 7">
    <name type="scientific">Streptomyces botrytidirepellens</name>
    <dbReference type="NCBI Taxonomy" id="2486417"/>
    <lineage>
        <taxon>Bacteria</taxon>
        <taxon>Bacillati</taxon>
        <taxon>Actinomycetota</taxon>
        <taxon>Actinomycetes</taxon>
        <taxon>Kitasatosporales</taxon>
        <taxon>Streptomycetaceae</taxon>
        <taxon>Streptomyces</taxon>
    </lineage>
</organism>
<dbReference type="Pfam" id="PF00251">
    <property type="entry name" value="Glyco_hydro_32N"/>
    <property type="match status" value="1"/>
</dbReference>
<evidence type="ECO:0000256" key="2">
    <source>
        <dbReference type="ARBA" id="ARBA00012758"/>
    </source>
</evidence>
<evidence type="ECO:0000313" key="7">
    <source>
        <dbReference type="Proteomes" id="UP000275401"/>
    </source>
</evidence>
<evidence type="ECO:0000259" key="5">
    <source>
        <dbReference type="Pfam" id="PF00251"/>
    </source>
</evidence>
<proteinExistence type="inferred from homology"/>
<evidence type="ECO:0000256" key="4">
    <source>
        <dbReference type="ARBA" id="ARBA00023295"/>
    </source>
</evidence>
<dbReference type="AlphaFoldDB" id="A0A3M8WX37"/>
<dbReference type="Gene3D" id="2.115.10.20">
    <property type="entry name" value="Glycosyl hydrolase domain, family 43"/>
    <property type="match status" value="1"/>
</dbReference>
<sequence length="328" mass="36510">MLKVPDGWAWDFWIAQDTDRFHLYFLNAPHSLGDPQRRHRAARIGHAVSTDLRTWEIVGRAFEAGDEGAFDATATWTGCVVRGDDGLWRMFYTGSRFLHPEPEYANIETVGVAVSSDLTTWEKLPGPITRADPRWYETYVPGEGWKEEAWRDPWVFRDPNGSGWHMLVTARAKEGPLDNRGVIGHAYSPDLQEWEILPPLSDPGAGFAHLEVPQVAQIDGQWWLVFSCGPNTLSADNPARQGDPGTWALPISAPHEHMDVRAARPITTSFHYSGRLVADRDAQWSLMCFIGAEPGSDFRGVISDPLPVSLDADGYLAVDDAAFDSSPL</sequence>
<comment type="similarity">
    <text evidence="1">Belongs to the glycosyl hydrolase 32 family.</text>
</comment>
<dbReference type="EC" id="3.2.1.26" evidence="2"/>
<dbReference type="GO" id="GO:0004564">
    <property type="term" value="F:beta-fructofuranosidase activity"/>
    <property type="evidence" value="ECO:0007669"/>
    <property type="project" value="UniProtKB-EC"/>
</dbReference>
<dbReference type="RefSeq" id="WP_123098904.1">
    <property type="nucleotide sequence ID" value="NZ_RIBZ01000078.1"/>
</dbReference>
<dbReference type="SMART" id="SM00640">
    <property type="entry name" value="Glyco_32"/>
    <property type="match status" value="1"/>
</dbReference>
<dbReference type="CDD" id="cd18609">
    <property type="entry name" value="GH32-like"/>
    <property type="match status" value="1"/>
</dbReference>
<name>A0A3M8WX37_9ACTN</name>
<dbReference type="InterPro" id="IPR023296">
    <property type="entry name" value="Glyco_hydro_beta-prop_sf"/>
</dbReference>
<dbReference type="PANTHER" id="PTHR43101:SF1">
    <property type="entry name" value="BETA-FRUCTOSIDASE"/>
    <property type="match status" value="1"/>
</dbReference>
<comment type="caution">
    <text evidence="6">The sequence shown here is derived from an EMBL/GenBank/DDBJ whole genome shotgun (WGS) entry which is preliminary data.</text>
</comment>
<dbReference type="EMBL" id="RIBZ01000078">
    <property type="protein sequence ID" value="RNG34327.1"/>
    <property type="molecule type" value="Genomic_DNA"/>
</dbReference>
<evidence type="ECO:0000256" key="3">
    <source>
        <dbReference type="ARBA" id="ARBA00022801"/>
    </source>
</evidence>